<gene>
    <name evidence="3" type="ORF">LCGC14_2623880</name>
</gene>
<evidence type="ECO:0000313" key="3">
    <source>
        <dbReference type="EMBL" id="KKL03663.1"/>
    </source>
</evidence>
<dbReference type="InterPro" id="IPR011006">
    <property type="entry name" value="CheY-like_superfamily"/>
</dbReference>
<evidence type="ECO:0000259" key="2">
    <source>
        <dbReference type="PROSITE" id="PS50110"/>
    </source>
</evidence>
<sequence>MARILVVDDSSTVRKLIIHILQRGNYETVEAGDGIEALEKLALNQIDLITADLNMPRMDGLELIRIIRESSSYDRVPIIMLTTETDEAEKKEALKRGANIYLVKPMPPNMLLDKIKSLFEA</sequence>
<dbReference type="GO" id="GO:0000160">
    <property type="term" value="P:phosphorelay signal transduction system"/>
    <property type="evidence" value="ECO:0007669"/>
    <property type="project" value="InterPro"/>
</dbReference>
<proteinExistence type="predicted"/>
<comment type="caution">
    <text evidence="3">The sequence shown here is derived from an EMBL/GenBank/DDBJ whole genome shotgun (WGS) entry which is preliminary data.</text>
</comment>
<organism evidence="3">
    <name type="scientific">marine sediment metagenome</name>
    <dbReference type="NCBI Taxonomy" id="412755"/>
    <lineage>
        <taxon>unclassified sequences</taxon>
        <taxon>metagenomes</taxon>
        <taxon>ecological metagenomes</taxon>
    </lineage>
</organism>
<dbReference type="PANTHER" id="PTHR44591:SF25">
    <property type="entry name" value="CHEMOTAXIS TWO-COMPONENT RESPONSE REGULATOR"/>
    <property type="match status" value="1"/>
</dbReference>
<dbReference type="Pfam" id="PF00072">
    <property type="entry name" value="Response_reg"/>
    <property type="match status" value="1"/>
</dbReference>
<dbReference type="AlphaFoldDB" id="A0A0F9CUR5"/>
<protein>
    <recommendedName>
        <fullName evidence="2">Response regulatory domain-containing protein</fullName>
    </recommendedName>
</protein>
<dbReference type="SMART" id="SM00448">
    <property type="entry name" value="REC"/>
    <property type="match status" value="1"/>
</dbReference>
<name>A0A0F9CUR5_9ZZZZ</name>
<keyword evidence="1" id="KW-0597">Phosphoprotein</keyword>
<dbReference type="EMBL" id="LAZR01044841">
    <property type="protein sequence ID" value="KKL03663.1"/>
    <property type="molecule type" value="Genomic_DNA"/>
</dbReference>
<dbReference type="Gene3D" id="3.40.50.2300">
    <property type="match status" value="1"/>
</dbReference>
<evidence type="ECO:0000256" key="1">
    <source>
        <dbReference type="ARBA" id="ARBA00022553"/>
    </source>
</evidence>
<dbReference type="SUPFAM" id="SSF52172">
    <property type="entry name" value="CheY-like"/>
    <property type="match status" value="1"/>
</dbReference>
<feature type="domain" description="Response regulatory" evidence="2">
    <location>
        <begin position="3"/>
        <end position="119"/>
    </location>
</feature>
<dbReference type="PANTHER" id="PTHR44591">
    <property type="entry name" value="STRESS RESPONSE REGULATOR PROTEIN 1"/>
    <property type="match status" value="1"/>
</dbReference>
<dbReference type="InterPro" id="IPR001789">
    <property type="entry name" value="Sig_transdc_resp-reg_receiver"/>
</dbReference>
<reference evidence="3" key="1">
    <citation type="journal article" date="2015" name="Nature">
        <title>Complex archaea that bridge the gap between prokaryotes and eukaryotes.</title>
        <authorList>
            <person name="Spang A."/>
            <person name="Saw J.H."/>
            <person name="Jorgensen S.L."/>
            <person name="Zaremba-Niedzwiedzka K."/>
            <person name="Martijn J."/>
            <person name="Lind A.E."/>
            <person name="van Eijk R."/>
            <person name="Schleper C."/>
            <person name="Guy L."/>
            <person name="Ettema T.J."/>
        </authorList>
    </citation>
    <scope>NUCLEOTIDE SEQUENCE</scope>
</reference>
<accession>A0A0F9CUR5</accession>
<dbReference type="InterPro" id="IPR050595">
    <property type="entry name" value="Bact_response_regulator"/>
</dbReference>
<dbReference type="PROSITE" id="PS50110">
    <property type="entry name" value="RESPONSE_REGULATORY"/>
    <property type="match status" value="1"/>
</dbReference>